<gene>
    <name evidence="1" type="primary">WBGene00097928</name>
</gene>
<sequence length="509" mass="56323">MLSIISKAGMKITPPSLGDMDFTRPYLGKAGRFECKSTFVRVIHTTACSTSRSVALLLTLVFLSALTGIFVDTEAYLSTCNYHSDRSSCVVRSDDWHYLLPKGGEHSGQENQSFFQIVITFLFTLLLIATAIIYIVISEQCPFLLQPCRIVALALALPYLVMCLKMASGMHILISALLVFPTIFTSNLAEGFSAGIRYTLYLPATALLMYKSTAWMIFVRKAKMLWSIRFSAAAIIIGSTLLAATYALDRESGPFGAGASVLFFTGFVLFNTSLMVYRCQSLDRPKCHILRTSLTCMAIISGLSFNAVLIHVSARYVRIIFTFILFVQLLCLIKFHDMMYKSMANCAYFFVIFGLFAATLYSMFLRGPLFEIHLTSNQNITFRALDNSSTMLVALEFEEAAPSMLGPESEATIEFMYLAFMLLFVYAMMTALLKAMSTPKSFLLLVLLVLWATATGVLVDKKILHLIIASSIILVVLAAALTGVFIYTTDDNAGATIHFMSSTDTATRL</sequence>
<evidence type="ECO:0000313" key="2">
    <source>
        <dbReference type="Proteomes" id="UP000005239"/>
    </source>
</evidence>
<accession>A0A8R1Y894</accession>
<keyword evidence="2" id="KW-1185">Reference proteome</keyword>
<reference evidence="1" key="2">
    <citation type="submission" date="2022-06" db="UniProtKB">
        <authorList>
            <consortium name="EnsemblMetazoa"/>
        </authorList>
    </citation>
    <scope>IDENTIFICATION</scope>
    <source>
        <strain evidence="1">PS312</strain>
    </source>
</reference>
<dbReference type="EnsemblMetazoa" id="PPA08374.1">
    <property type="protein sequence ID" value="PPA08374.1"/>
    <property type="gene ID" value="WBGene00097928"/>
</dbReference>
<accession>A0A2A6BBH0</accession>
<proteinExistence type="predicted"/>
<name>A0A2A6BBH0_PRIPA</name>
<protein>
    <submittedName>
        <fullName evidence="1">Uncharacterized protein</fullName>
    </submittedName>
</protein>
<organism evidence="1 2">
    <name type="scientific">Pristionchus pacificus</name>
    <name type="common">Parasitic nematode worm</name>
    <dbReference type="NCBI Taxonomy" id="54126"/>
    <lineage>
        <taxon>Eukaryota</taxon>
        <taxon>Metazoa</taxon>
        <taxon>Ecdysozoa</taxon>
        <taxon>Nematoda</taxon>
        <taxon>Chromadorea</taxon>
        <taxon>Rhabditida</taxon>
        <taxon>Rhabditina</taxon>
        <taxon>Diplogasteromorpha</taxon>
        <taxon>Diplogasteroidea</taxon>
        <taxon>Neodiplogasteridae</taxon>
        <taxon>Pristionchus</taxon>
    </lineage>
</organism>
<dbReference type="Proteomes" id="UP000005239">
    <property type="component" value="Unassembled WGS sequence"/>
</dbReference>
<dbReference type="AlphaFoldDB" id="A0A2A6BBH0"/>
<evidence type="ECO:0000313" key="1">
    <source>
        <dbReference type="EnsemblMetazoa" id="PPA08374.1"/>
    </source>
</evidence>
<reference evidence="2" key="1">
    <citation type="journal article" date="2008" name="Nat. Genet.">
        <title>The Pristionchus pacificus genome provides a unique perspective on nematode lifestyle and parasitism.</title>
        <authorList>
            <person name="Dieterich C."/>
            <person name="Clifton S.W."/>
            <person name="Schuster L.N."/>
            <person name="Chinwalla A."/>
            <person name="Delehaunty K."/>
            <person name="Dinkelacker I."/>
            <person name="Fulton L."/>
            <person name="Fulton R."/>
            <person name="Godfrey J."/>
            <person name="Minx P."/>
            <person name="Mitreva M."/>
            <person name="Roeseler W."/>
            <person name="Tian H."/>
            <person name="Witte H."/>
            <person name="Yang S.P."/>
            <person name="Wilson R.K."/>
            <person name="Sommer R.J."/>
        </authorList>
    </citation>
    <scope>NUCLEOTIDE SEQUENCE [LARGE SCALE GENOMIC DNA]</scope>
    <source>
        <strain evidence="2">PS312</strain>
    </source>
</reference>